<dbReference type="FunFam" id="3.40.50.150:FF:000793">
    <property type="entry name" value="FACT complex subunit SPT16"/>
    <property type="match status" value="1"/>
</dbReference>
<organism evidence="1 2">
    <name type="scientific">Sesamum alatum</name>
    <dbReference type="NCBI Taxonomy" id="300844"/>
    <lineage>
        <taxon>Eukaryota</taxon>
        <taxon>Viridiplantae</taxon>
        <taxon>Streptophyta</taxon>
        <taxon>Embryophyta</taxon>
        <taxon>Tracheophyta</taxon>
        <taxon>Spermatophyta</taxon>
        <taxon>Magnoliopsida</taxon>
        <taxon>eudicotyledons</taxon>
        <taxon>Gunneridae</taxon>
        <taxon>Pentapetalae</taxon>
        <taxon>asterids</taxon>
        <taxon>lamiids</taxon>
        <taxon>Lamiales</taxon>
        <taxon>Pedaliaceae</taxon>
        <taxon>Sesamum</taxon>
    </lineage>
</organism>
<proteinExistence type="predicted"/>
<dbReference type="Pfam" id="PF10294">
    <property type="entry name" value="Methyltransf_16"/>
    <property type="match status" value="1"/>
</dbReference>
<name>A0AAE1Z280_9LAMI</name>
<evidence type="ECO:0000313" key="1">
    <source>
        <dbReference type="EMBL" id="KAK4440153.1"/>
    </source>
</evidence>
<dbReference type="PANTHER" id="PTHR14614">
    <property type="entry name" value="HEPATOCELLULAR CARCINOMA-ASSOCIATED ANTIGEN"/>
    <property type="match status" value="1"/>
</dbReference>
<dbReference type="Proteomes" id="UP001293254">
    <property type="component" value="Unassembled WGS sequence"/>
</dbReference>
<reference evidence="1" key="1">
    <citation type="submission" date="2020-06" db="EMBL/GenBank/DDBJ databases">
        <authorList>
            <person name="Li T."/>
            <person name="Hu X."/>
            <person name="Zhang T."/>
            <person name="Song X."/>
            <person name="Zhang H."/>
            <person name="Dai N."/>
            <person name="Sheng W."/>
            <person name="Hou X."/>
            <person name="Wei L."/>
        </authorList>
    </citation>
    <scope>NUCLEOTIDE SEQUENCE</scope>
    <source>
        <strain evidence="1">3651</strain>
        <tissue evidence="1">Leaf</tissue>
    </source>
</reference>
<gene>
    <name evidence="1" type="ORF">Salat_0350200</name>
</gene>
<comment type="caution">
    <text evidence="1">The sequence shown here is derived from an EMBL/GenBank/DDBJ whole genome shotgun (WGS) entry which is preliminary data.</text>
</comment>
<dbReference type="PANTHER" id="PTHR14614:SF130">
    <property type="entry name" value="PROTEIN-LYSINE N-METHYLTRANSFERASE EEF2KMT"/>
    <property type="match status" value="1"/>
</dbReference>
<protein>
    <recommendedName>
        <fullName evidence="3">FAM86 N-terminal domain-containing protein</fullName>
    </recommendedName>
</protein>
<evidence type="ECO:0008006" key="3">
    <source>
        <dbReference type="Google" id="ProtNLM"/>
    </source>
</evidence>
<reference evidence="1" key="2">
    <citation type="journal article" date="2024" name="Plant">
        <title>Genomic evolution and insights into agronomic trait innovations of Sesamum species.</title>
        <authorList>
            <person name="Miao H."/>
            <person name="Wang L."/>
            <person name="Qu L."/>
            <person name="Liu H."/>
            <person name="Sun Y."/>
            <person name="Le M."/>
            <person name="Wang Q."/>
            <person name="Wei S."/>
            <person name="Zheng Y."/>
            <person name="Lin W."/>
            <person name="Duan Y."/>
            <person name="Cao H."/>
            <person name="Xiong S."/>
            <person name="Wang X."/>
            <person name="Wei L."/>
            <person name="Li C."/>
            <person name="Ma Q."/>
            <person name="Ju M."/>
            <person name="Zhao R."/>
            <person name="Li G."/>
            <person name="Mu C."/>
            <person name="Tian Q."/>
            <person name="Mei H."/>
            <person name="Zhang T."/>
            <person name="Gao T."/>
            <person name="Zhang H."/>
        </authorList>
    </citation>
    <scope>NUCLEOTIDE SEQUENCE</scope>
    <source>
        <strain evidence="1">3651</strain>
    </source>
</reference>
<evidence type="ECO:0000313" key="2">
    <source>
        <dbReference type="Proteomes" id="UP001293254"/>
    </source>
</evidence>
<dbReference type="Gene3D" id="3.40.50.150">
    <property type="entry name" value="Vaccinia Virus protein VP39"/>
    <property type="match status" value="1"/>
</dbReference>
<dbReference type="AlphaFoldDB" id="A0AAE1Z280"/>
<dbReference type="SUPFAM" id="SSF53335">
    <property type="entry name" value="S-adenosyl-L-methionine-dependent methyltransferases"/>
    <property type="match status" value="1"/>
</dbReference>
<keyword evidence="2" id="KW-1185">Reference proteome</keyword>
<accession>A0AAE1Z280</accession>
<dbReference type="EMBL" id="JACGWO010000001">
    <property type="protein sequence ID" value="KAK4440153.1"/>
    <property type="molecule type" value="Genomic_DNA"/>
</dbReference>
<sequence length="376" mass="41699">MAAEEELDITVSSCHHMVSAFLAMEPPDVVISFAREFGEGSITESVQSCIWHHCISKADLKWQGPYLKRFLKKLILEIESSGGLVLDELYEQYASYMISIQNDDGNKGNFRVLKTISFLFPNESSGILSCPKSKKLEVRLQCSVNMLEGDTGCSIWPSSLFLSEFILSFPEIFANKCCFEVGSGVGLVGVCLSYVKASKVILSDGDLSTLANMKVNLELNHLSTGNHIPDDLVHQKKVHCVCLPWESASEDDLRCFAPDIILGADIIYDPSCLPHLVRVLSHLLKHKHSHAKVGAGGRELDSLPADELVHHILGKGPVAYVASVVRNIDTFNYFLALAEQAKLVVADLTGKVEVSKFLPYLRSYQRSSIRIFRIHM</sequence>
<dbReference type="InterPro" id="IPR029063">
    <property type="entry name" value="SAM-dependent_MTases_sf"/>
</dbReference>
<dbReference type="InterPro" id="IPR019410">
    <property type="entry name" value="Methyltransf_16"/>
</dbReference>